<reference evidence="2 3" key="1">
    <citation type="submission" date="2021-06" db="EMBL/GenBank/DDBJ databases">
        <authorList>
            <person name="Criscuolo A."/>
        </authorList>
    </citation>
    <scope>NUCLEOTIDE SEQUENCE [LARGE SCALE GENOMIC DNA]</scope>
    <source>
        <strain evidence="3">CIP 111802</strain>
    </source>
</reference>
<evidence type="ECO:0000259" key="1">
    <source>
        <dbReference type="PROSITE" id="PS51819"/>
    </source>
</evidence>
<comment type="caution">
    <text evidence="2">The sequence shown here is derived from an EMBL/GenBank/DDBJ whole genome shotgun (WGS) entry which is preliminary data.</text>
</comment>
<evidence type="ECO:0000313" key="2">
    <source>
        <dbReference type="EMBL" id="CAG7615163.1"/>
    </source>
</evidence>
<dbReference type="InterPro" id="IPR004360">
    <property type="entry name" value="Glyas_Fos-R_dOase_dom"/>
</dbReference>
<dbReference type="CDD" id="cd06587">
    <property type="entry name" value="VOC"/>
    <property type="match status" value="1"/>
</dbReference>
<sequence length="134" mass="15710">MLTSLEHVQIPVRQMDRAISWYTEQLGYRLSSRDGDRIAFLHLQEGPLLMLWHTNDDASHAHYTVNGTDFPVLLYRTTRIHELHERLRGLGTQIQLYEDGGFAWVLKFYDPEGNLWGVLQFNDKVDRGDVRQLK</sequence>
<evidence type="ECO:0000313" key="3">
    <source>
        <dbReference type="Proteomes" id="UP000730618"/>
    </source>
</evidence>
<dbReference type="RefSeq" id="WP_218096536.1">
    <property type="nucleotide sequence ID" value="NZ_CAJVCE010000001.1"/>
</dbReference>
<gene>
    <name evidence="2" type="ORF">PAECIP111802_00144</name>
</gene>
<dbReference type="PROSITE" id="PS51819">
    <property type="entry name" value="VOC"/>
    <property type="match status" value="1"/>
</dbReference>
<dbReference type="InterPro" id="IPR037523">
    <property type="entry name" value="VOC_core"/>
</dbReference>
<organism evidence="2 3">
    <name type="scientific">Paenibacillus allorhizosphaerae</name>
    <dbReference type="NCBI Taxonomy" id="2849866"/>
    <lineage>
        <taxon>Bacteria</taxon>
        <taxon>Bacillati</taxon>
        <taxon>Bacillota</taxon>
        <taxon>Bacilli</taxon>
        <taxon>Bacillales</taxon>
        <taxon>Paenibacillaceae</taxon>
        <taxon>Paenibacillus</taxon>
    </lineage>
</organism>
<dbReference type="EMBL" id="CAJVCE010000001">
    <property type="protein sequence ID" value="CAG7615163.1"/>
    <property type="molecule type" value="Genomic_DNA"/>
</dbReference>
<protein>
    <recommendedName>
        <fullName evidence="1">VOC domain-containing protein</fullName>
    </recommendedName>
</protein>
<keyword evidence="3" id="KW-1185">Reference proteome</keyword>
<feature type="domain" description="VOC" evidence="1">
    <location>
        <begin position="4"/>
        <end position="121"/>
    </location>
</feature>
<dbReference type="Pfam" id="PF00903">
    <property type="entry name" value="Glyoxalase"/>
    <property type="match status" value="1"/>
</dbReference>
<dbReference type="Proteomes" id="UP000730618">
    <property type="component" value="Unassembled WGS sequence"/>
</dbReference>
<name>A0ABM8VA16_9BACL</name>
<accession>A0ABM8VA16</accession>
<proteinExistence type="predicted"/>